<dbReference type="STRING" id="7757.ENSPMAP00000010225"/>
<dbReference type="PROSITE" id="PS51681">
    <property type="entry name" value="SAM_MT_NNMT_PNMT_TEMT"/>
    <property type="match status" value="1"/>
</dbReference>
<keyword evidence="4" id="KW-0949">S-adenosyl-L-methionine</keyword>
<dbReference type="Ensembl" id="ENSPMAT00000010271.1">
    <property type="protein sequence ID" value="ENSPMAP00000010225.1"/>
    <property type="gene ID" value="ENSPMAG00000009299.1"/>
</dbReference>
<dbReference type="Gene3D" id="3.40.50.150">
    <property type="entry name" value="Vaccinia Virus protein VP39"/>
    <property type="match status" value="1"/>
</dbReference>
<dbReference type="InterPro" id="IPR029063">
    <property type="entry name" value="SAM-dependent_MTases_sf"/>
</dbReference>
<organism evidence="5">
    <name type="scientific">Petromyzon marinus</name>
    <name type="common">Sea lamprey</name>
    <dbReference type="NCBI Taxonomy" id="7757"/>
    <lineage>
        <taxon>Eukaryota</taxon>
        <taxon>Metazoa</taxon>
        <taxon>Chordata</taxon>
        <taxon>Craniata</taxon>
        <taxon>Vertebrata</taxon>
        <taxon>Cyclostomata</taxon>
        <taxon>Hyperoartia</taxon>
        <taxon>Petromyzontiformes</taxon>
        <taxon>Petromyzontidae</taxon>
        <taxon>Petromyzon</taxon>
    </lineage>
</organism>
<dbReference type="GeneTree" id="ENSGT00390000011708"/>
<comment type="similarity">
    <text evidence="1">Belongs to the class I-like SAM-binding methyltransferase superfamily. NNMT/PNMT/TEMT family.</text>
</comment>
<dbReference type="SUPFAM" id="SSF53335">
    <property type="entry name" value="S-adenosyl-L-methionine-dependent methyltransferases"/>
    <property type="match status" value="1"/>
</dbReference>
<name>S4RYD4_PETMA</name>
<reference evidence="5" key="2">
    <citation type="submission" date="2025-09" db="UniProtKB">
        <authorList>
            <consortium name="Ensembl"/>
        </authorList>
    </citation>
    <scope>IDENTIFICATION</scope>
</reference>
<dbReference type="GO" id="GO:0032259">
    <property type="term" value="P:methylation"/>
    <property type="evidence" value="ECO:0007669"/>
    <property type="project" value="UniProtKB-KW"/>
</dbReference>
<evidence type="ECO:0000256" key="2">
    <source>
        <dbReference type="ARBA" id="ARBA00022603"/>
    </source>
</evidence>
<dbReference type="GO" id="GO:0005829">
    <property type="term" value="C:cytosol"/>
    <property type="evidence" value="ECO:0007669"/>
    <property type="project" value="TreeGrafter"/>
</dbReference>
<evidence type="ECO:0000313" key="5">
    <source>
        <dbReference type="Ensembl" id="ENSPMAP00000010225.1"/>
    </source>
</evidence>
<dbReference type="PANTHER" id="PTHR10867:SF17">
    <property type="entry name" value="NICOTINAMIDE N-METHYLTRANSFERASE"/>
    <property type="match status" value="1"/>
</dbReference>
<sequence length="105" mass="12292">QEVAKWQDQDYTTDFNPRLYLDMYCSTPPEDLAERDTLLHDNGLYIFFLLYNQREVSGQRLLDVGSGPTIYQVLSACERFSEIYLSDFVKGNREELQSWLNRSPG</sequence>
<proteinExistence type="inferred from homology"/>
<dbReference type="HOGENOM" id="CLU_141713_0_0_1"/>
<evidence type="ECO:0000256" key="3">
    <source>
        <dbReference type="ARBA" id="ARBA00022679"/>
    </source>
</evidence>
<evidence type="ECO:0000256" key="4">
    <source>
        <dbReference type="ARBA" id="ARBA00022691"/>
    </source>
</evidence>
<dbReference type="AlphaFoldDB" id="S4RYD4"/>
<dbReference type="PANTHER" id="PTHR10867">
    <property type="entry name" value="NNMT/PNMT/TEMT FAMILY MEMBER"/>
    <property type="match status" value="1"/>
</dbReference>
<dbReference type="GO" id="GO:0008170">
    <property type="term" value="F:N-methyltransferase activity"/>
    <property type="evidence" value="ECO:0007669"/>
    <property type="project" value="TreeGrafter"/>
</dbReference>
<dbReference type="Pfam" id="PF01234">
    <property type="entry name" value="NNMT_PNMT_TEMT"/>
    <property type="match status" value="1"/>
</dbReference>
<evidence type="ECO:0000256" key="1">
    <source>
        <dbReference type="ARBA" id="ARBA00007996"/>
    </source>
</evidence>
<keyword evidence="3" id="KW-0808">Transferase</keyword>
<protein>
    <submittedName>
        <fullName evidence="5">Uncharacterized protein</fullName>
    </submittedName>
</protein>
<keyword evidence="2" id="KW-0489">Methyltransferase</keyword>
<dbReference type="InterPro" id="IPR000940">
    <property type="entry name" value="NNMT_TEMT_trans"/>
</dbReference>
<reference evidence="5" key="1">
    <citation type="submission" date="2025-08" db="UniProtKB">
        <authorList>
            <consortium name="Ensembl"/>
        </authorList>
    </citation>
    <scope>IDENTIFICATION</scope>
</reference>
<accession>S4RYD4</accession>